<feature type="region of interest" description="Disordered" evidence="6">
    <location>
        <begin position="1172"/>
        <end position="1191"/>
    </location>
</feature>
<feature type="compositionally biased region" description="Low complexity" evidence="6">
    <location>
        <begin position="2135"/>
        <end position="2148"/>
    </location>
</feature>
<feature type="coiled-coil region" evidence="5">
    <location>
        <begin position="2190"/>
        <end position="2217"/>
    </location>
</feature>
<sequence length="2285" mass="255337">MDPNAGRVAKLKKLFTNFLSGERAIKSSQDASHFYEAATVIAKKDTPAVLAERIISSVSGIDALSVAVRSDLTPAYIATKTLPFLHTFSDDSVKALNGGNFLDSLLMAVLIPTAFWSAILQAYHKNELQDAVLEGFAWLCLEICSRPPTVADLNTHYEDVQMLMEKKSLLEASSYEIRAIAYRIQGIIQLRSSTGAVADEYRAGGRHDNDFADFRSISIYPTTDEFLSSEDPYLPHLKHVFDASAELRPGLHLDWLFRLLREEMLGEIREDLGAAWGVIKKRHKTPCFSDLRLAHDTADDSRRPSRFVFNLACNDGDSVNYLRKMPEKKRKQFVEDKKTLFKHGSFCVLCVEKKIIAFGTVVREPSQLMRTTPVIGIHFTTNSGLKAVLNTLNSSSRELMKLYIMNTAVFAFEPILKRLQEISDVPLQQVLIDPSQSGVKCEHPPRLKSMLESLSRAVKNGDRVDLSQFVTMATPITVSGAQLKSLVMGLEMKTGLIQGPPGTGKSFIGALIILILLRLTNYRVLVLSYTNHALDQFLCDLEDVGIAEEEMVRIGSKSVERTSSMRLETLAKMSSFRFSGDINRKIISQKAKAAEHFWELTEVRKRIQSGVQPFEILDMLEFSEDDSFYWDAFQVPQQEDGYQVAGKNNRPLRPQDAYICWVQGKPIQSVGSLGLSLGSDHLSVWGIPVEQRQALDTRWRAQVREEQISDFCAAAQRLDQCESEISSLYGENKRKVLQGRRVIGCTTTGASIYQSIIKTAAPDVVLVEEAGEILEAHVITALGPSVKQLTLIGDHKQLRPKVNNYKLTVEKGDGYDLNVSLFERLILQGHVFSTLEEQHRCHPDISHFTRLLAYENLKDSPKTHKQEKIRGLCSRVLFVNHEHPEDDLLQVVDRGELGSTSTKRNAFEAQMVLKLVRYLGQQGYKSTDMVVLTPYLGQMSLLRDTLLKEHDPTLNDLDSHEMVRAGLMTPAAAKLDKKPLRLSTIDNYQGEESDIVIVSLTRSNADGTIGFLAARERLVVLASRARKQLVLFGNMNTLLKSKKGAELWKQFLGALKDTECLHDGVPVFCERHPERRALLKHPEDFDKNCPDGGCSEPCGATLGCGMHKCDRRCHRLTDHSNVPCTQIVESICKRGHKTKHSCSGHEEGKGCSACAREDKENRRRIARDLELERRRQEQQEGYARKLQEVEDEIDHHRRTMKYQAEEEELREKYSQKKAHLQSLKDTEARRVAAESAVKQQQEKQASQRPPKKAQEEIEKSEASLSNARSEWEFLKNQENSANEALDQLMKLIGLESVKETFLNAKSGIDTKIRQGVSLTNERFSCTLLGNPGTGKTTVARLWGKFLTIAGAIPGEIVEETTGSKLASYGVPGCEKLLEKIKDDGGGVLFIDEAYQLSSGNNPGGKAVLDYLLAEVENLRGKVTFILAGYSKQMESFFAHNPGFPSRFPITMKFQDYSDDELLRILIRQLMQKFNGAMQVEGGLDGRLIKIVAERVGRSRGKEGFGNARAMENALAVIQDRQYKRLRQERRKGKKTDELCLTKVDLLGPEPAAAFKNCKAWEQLGKLTGLAEVKQAVKVFCDTLTTNYHRELAGEPLIQYSLNRLFLGSPGTGKTTVAKLYGQILADLGFLSNGEVVVKNPADFVGSALGQSEAQTKGILASTVGKVLVIDEAYGLYGDSADIYKTAVVDTLVAEVQSVPGDDRCVLLLGYQDQMERMFQNANSGLSRRFPIGSAFIFEDFTDKEMEDILNMKLSSSGFRASKEARAVALDVLRRARNRPNFGNAGEIDILLDKAKASYQKRYSAGKATPSVLEPVDFDKDFARATKGGADVRKLFEGEIGREALITKLEVIQNRVREMKAIGMNVKDDIPFNFIFRGPPGTGKTTTARKMGRVYYDMGFLAKDEVVECSATDLIGQFVGQTGPKVLGVMDKALGRVLFIDEAYRLAGGHFAKEAIDELVDSVTKERYKGKLIIILAGYEKDINQLLTINPGLTSRFPETIDFAPLDSVECVKLLAGIFGKRKTQLGKLGKLFDTSCLDHPSPEFHEQLTTRIKALAALEGWASARDVQQLERTIWRRVDLKPQFVELEEAHVLEEVDKMLNDRSARASSTQASSVQRLMQDLGLQQMQQPPPPQNSSQQLRTTTTINTKEIETVEPTEEKQAGEEEGPSHALKRHATRDAGVSDEVWEQLQKNKAAEEQAEAEYQKLKSKYEAASAADRAKLVRQMTEEEDRRRKQAAIKKKLMEMGRCPMGYEWIKEGGGYRCAGGSHVMSMDEVEKACQNLMT</sequence>
<dbReference type="STRING" id="1283841.A0A084QX74"/>
<feature type="compositionally biased region" description="Basic and acidic residues" evidence="6">
    <location>
        <begin position="1252"/>
        <end position="1261"/>
    </location>
</feature>
<evidence type="ECO:0000256" key="3">
    <source>
        <dbReference type="ARBA" id="ARBA00022806"/>
    </source>
</evidence>
<dbReference type="GO" id="GO:0005524">
    <property type="term" value="F:ATP binding"/>
    <property type="evidence" value="ECO:0007669"/>
    <property type="project" value="UniProtKB-KW"/>
</dbReference>
<dbReference type="GO" id="GO:0016887">
    <property type="term" value="F:ATP hydrolysis activity"/>
    <property type="evidence" value="ECO:0007669"/>
    <property type="project" value="InterPro"/>
</dbReference>
<organism evidence="8 9">
    <name type="scientific">Stachybotrys chlorohalonatus (strain IBT 40285)</name>
    <dbReference type="NCBI Taxonomy" id="1283841"/>
    <lineage>
        <taxon>Eukaryota</taxon>
        <taxon>Fungi</taxon>
        <taxon>Dikarya</taxon>
        <taxon>Ascomycota</taxon>
        <taxon>Pezizomycotina</taxon>
        <taxon>Sordariomycetes</taxon>
        <taxon>Hypocreomycetidae</taxon>
        <taxon>Hypocreales</taxon>
        <taxon>Stachybotryaceae</taxon>
        <taxon>Stachybotrys</taxon>
    </lineage>
</organism>
<dbReference type="InterPro" id="IPR003593">
    <property type="entry name" value="AAA+_ATPase"/>
</dbReference>
<dbReference type="Proteomes" id="UP000028524">
    <property type="component" value="Unassembled WGS sequence"/>
</dbReference>
<feature type="compositionally biased region" description="Basic and acidic residues" evidence="6">
    <location>
        <begin position="2149"/>
        <end position="2163"/>
    </location>
</feature>
<dbReference type="PRINTS" id="PR00819">
    <property type="entry name" value="CBXCFQXSUPER"/>
</dbReference>
<dbReference type="EMBL" id="KL659816">
    <property type="protein sequence ID" value="KFA68559.1"/>
    <property type="molecule type" value="Genomic_DNA"/>
</dbReference>
<keyword evidence="5" id="KW-0175">Coiled coil</keyword>
<dbReference type="CDD" id="cd06008">
    <property type="entry name" value="NF-X1-zinc-finger"/>
    <property type="match status" value="1"/>
</dbReference>
<evidence type="ECO:0000256" key="1">
    <source>
        <dbReference type="ARBA" id="ARBA00010378"/>
    </source>
</evidence>
<dbReference type="SUPFAM" id="SSF52540">
    <property type="entry name" value="P-loop containing nucleoside triphosphate hydrolases"/>
    <property type="match status" value="4"/>
</dbReference>
<protein>
    <recommendedName>
        <fullName evidence="7">AAA+ ATPase domain-containing protein</fullName>
    </recommendedName>
</protein>
<dbReference type="Gene3D" id="1.10.8.60">
    <property type="match status" value="2"/>
</dbReference>
<feature type="compositionally biased region" description="Basic and acidic residues" evidence="6">
    <location>
        <begin position="1222"/>
        <end position="1232"/>
    </location>
</feature>
<dbReference type="GO" id="GO:0004386">
    <property type="term" value="F:helicase activity"/>
    <property type="evidence" value="ECO:0007669"/>
    <property type="project" value="InterPro"/>
</dbReference>
<dbReference type="FunFam" id="1.10.8.60:FF:000160">
    <property type="entry name" value="WGS project CABT00000000 data, contig 2.55"/>
    <property type="match status" value="1"/>
</dbReference>
<evidence type="ECO:0000256" key="4">
    <source>
        <dbReference type="ARBA" id="ARBA00022840"/>
    </source>
</evidence>
<evidence type="ECO:0000256" key="6">
    <source>
        <dbReference type="SAM" id="MobiDB-lite"/>
    </source>
</evidence>
<dbReference type="FunFam" id="1.10.8.60:FF:000159">
    <property type="entry name" value="p-loop containing nucleoside triphosphate hydrolase protein"/>
    <property type="match status" value="1"/>
</dbReference>
<feature type="domain" description="AAA+ ATPase" evidence="7">
    <location>
        <begin position="1599"/>
        <end position="1735"/>
    </location>
</feature>
<dbReference type="InterPro" id="IPR041677">
    <property type="entry name" value="DNA2/NAM7_AAA_11"/>
</dbReference>
<dbReference type="InterPro" id="IPR041679">
    <property type="entry name" value="DNA2/NAM7-like_C"/>
</dbReference>
<dbReference type="OMA" id="GNMETFM"/>
<dbReference type="CDD" id="cd00009">
    <property type="entry name" value="AAA"/>
    <property type="match status" value="3"/>
</dbReference>
<keyword evidence="3" id="KW-0378">Hydrolase</keyword>
<evidence type="ECO:0000256" key="5">
    <source>
        <dbReference type="SAM" id="Coils"/>
    </source>
</evidence>
<dbReference type="Pfam" id="PF00004">
    <property type="entry name" value="AAA"/>
    <property type="match status" value="3"/>
</dbReference>
<name>A0A084QX74_STAC4</name>
<dbReference type="InterPro" id="IPR027417">
    <property type="entry name" value="P-loop_NTPase"/>
</dbReference>
<dbReference type="InParanoid" id="A0A084QX74"/>
<dbReference type="InterPro" id="IPR047187">
    <property type="entry name" value="SF1_C_Upf1"/>
</dbReference>
<feature type="compositionally biased region" description="Basic and acidic residues" evidence="6">
    <location>
        <begin position="1172"/>
        <end position="1188"/>
    </location>
</feature>
<dbReference type="PANTHER" id="PTHR43392">
    <property type="entry name" value="AAA-TYPE ATPASE FAMILY PROTEIN / ANKYRIN REPEAT FAMILY PROTEIN"/>
    <property type="match status" value="1"/>
</dbReference>
<evidence type="ECO:0000259" key="7">
    <source>
        <dbReference type="SMART" id="SM00382"/>
    </source>
</evidence>
<keyword evidence="9" id="KW-1185">Reference proteome</keyword>
<feature type="domain" description="AAA+ ATPase" evidence="7">
    <location>
        <begin position="1869"/>
        <end position="2006"/>
    </location>
</feature>
<feature type="region of interest" description="Disordered" evidence="6">
    <location>
        <begin position="1203"/>
        <end position="1262"/>
    </location>
</feature>
<keyword evidence="2" id="KW-0547">Nucleotide-binding</keyword>
<accession>A0A084QX74</accession>
<dbReference type="Pfam" id="PF13087">
    <property type="entry name" value="AAA_12"/>
    <property type="match status" value="1"/>
</dbReference>
<dbReference type="FunFam" id="3.40.50.300:FF:001660">
    <property type="entry name" value="NF-X1 finger and helicase protein, putative"/>
    <property type="match status" value="1"/>
</dbReference>
<proteinExistence type="inferred from homology"/>
<dbReference type="InterPro" id="IPR041627">
    <property type="entry name" value="AAA_lid_6"/>
</dbReference>
<keyword evidence="3" id="KW-0347">Helicase</keyword>
<feature type="domain" description="AAA+ ATPase" evidence="7">
    <location>
        <begin position="491"/>
        <end position="917"/>
    </location>
</feature>
<reference evidence="8 9" key="1">
    <citation type="journal article" date="2014" name="BMC Genomics">
        <title>Comparative genome sequencing reveals chemotype-specific gene clusters in the toxigenic black mold Stachybotrys.</title>
        <authorList>
            <person name="Semeiks J."/>
            <person name="Borek D."/>
            <person name="Otwinowski Z."/>
            <person name="Grishin N.V."/>
        </authorList>
    </citation>
    <scope>NUCLEOTIDE SEQUENCE [LARGE SCALE GENOMIC DNA]</scope>
    <source>
        <strain evidence="8 9">IBT 40285</strain>
    </source>
</reference>
<evidence type="ECO:0000313" key="9">
    <source>
        <dbReference type="Proteomes" id="UP000028524"/>
    </source>
</evidence>
<dbReference type="InterPro" id="IPR050773">
    <property type="entry name" value="CbxX/CfxQ_RuBisCO_ESX"/>
</dbReference>
<dbReference type="SMART" id="SM00382">
    <property type="entry name" value="AAA"/>
    <property type="match status" value="4"/>
</dbReference>
<feature type="compositionally biased region" description="Polar residues" evidence="6">
    <location>
        <begin position="1237"/>
        <end position="1247"/>
    </location>
</feature>
<dbReference type="HOGENOM" id="CLU_001133_0_0_1"/>
<dbReference type="CDD" id="cd18808">
    <property type="entry name" value="SF1_C_Upf1"/>
    <property type="match status" value="1"/>
</dbReference>
<dbReference type="PANTHER" id="PTHR43392:SF2">
    <property type="entry name" value="AAA-TYPE ATPASE FAMILY PROTEIN _ ANKYRIN REPEAT FAMILY PROTEIN"/>
    <property type="match status" value="1"/>
</dbReference>
<dbReference type="InterPro" id="IPR000641">
    <property type="entry name" value="CbxX/CfxQ"/>
</dbReference>
<keyword evidence="4" id="KW-0067">ATP-binding</keyword>
<dbReference type="FunFam" id="3.40.50.300:FF:000216">
    <property type="entry name" value="Type VII secretion ATPase EccA"/>
    <property type="match status" value="3"/>
</dbReference>
<dbReference type="Pfam" id="PF13086">
    <property type="entry name" value="AAA_11"/>
    <property type="match status" value="1"/>
</dbReference>
<evidence type="ECO:0000313" key="8">
    <source>
        <dbReference type="EMBL" id="KFA68559.1"/>
    </source>
</evidence>
<dbReference type="Gene3D" id="3.40.50.300">
    <property type="entry name" value="P-loop containing nucleotide triphosphate hydrolases"/>
    <property type="match status" value="6"/>
</dbReference>
<evidence type="ECO:0000256" key="2">
    <source>
        <dbReference type="ARBA" id="ARBA00022741"/>
    </source>
</evidence>
<feature type="region of interest" description="Disordered" evidence="6">
    <location>
        <begin position="2126"/>
        <end position="2185"/>
    </location>
</feature>
<dbReference type="Pfam" id="PF17866">
    <property type="entry name" value="AAA_lid_6"/>
    <property type="match status" value="1"/>
</dbReference>
<comment type="similarity">
    <text evidence="1">Belongs to the CbxX/CfxQ family.</text>
</comment>
<dbReference type="OrthoDB" id="2423195at2759"/>
<gene>
    <name evidence="8" type="ORF">S40285_08153</name>
</gene>
<dbReference type="InterPro" id="IPR003959">
    <property type="entry name" value="ATPase_AAA_core"/>
</dbReference>
<feature type="domain" description="AAA+ ATPase" evidence="7">
    <location>
        <begin position="1321"/>
        <end position="1467"/>
    </location>
</feature>